<evidence type="ECO:0000313" key="1">
    <source>
        <dbReference type="EMBL" id="MDO5456801.1"/>
    </source>
</evidence>
<comment type="caution">
    <text evidence="1">The sequence shown here is derived from an EMBL/GenBank/DDBJ whole genome shotgun (WGS) entry which is preliminary data.</text>
</comment>
<dbReference type="Proteomes" id="UP001171751">
    <property type="component" value="Unassembled WGS sequence"/>
</dbReference>
<dbReference type="AlphaFoldDB" id="A0AA43U755"/>
<sequence>MFSNTMNSFKGILLIGLMLIIGACAREEENVINAAENADAHASNIISEFNTIKEEEANLQNQFTEALNNDEELESFQNQSAPVFQNLENRQAALETIRSQTNELKNTYTNVQELNFDALDRESVTAMHEDMQAAIDQLETYINEYEPLLQAQTDYFTSLAGPEADYESFIRGIQEMAEQDQRLIEIEQTLNKVLVELDASATAALETAQDQLDGGN</sequence>
<dbReference type="EMBL" id="JAUNQW010000001">
    <property type="protein sequence ID" value="MDO5456801.1"/>
    <property type="molecule type" value="Genomic_DNA"/>
</dbReference>
<accession>A0AA43U755</accession>
<organism evidence="1 2">
    <name type="scientific">Atopococcus tabaci</name>
    <dbReference type="NCBI Taxonomy" id="269774"/>
    <lineage>
        <taxon>Bacteria</taxon>
        <taxon>Bacillati</taxon>
        <taxon>Bacillota</taxon>
        <taxon>Bacilli</taxon>
        <taxon>Lactobacillales</taxon>
        <taxon>Carnobacteriaceae</taxon>
        <taxon>Atopococcus</taxon>
    </lineage>
</organism>
<name>A0AA43U755_9LACT</name>
<protein>
    <submittedName>
        <fullName evidence="1">YkyA family protein</fullName>
    </submittedName>
</protein>
<evidence type="ECO:0000313" key="2">
    <source>
        <dbReference type="Proteomes" id="UP001171751"/>
    </source>
</evidence>
<dbReference type="InterPro" id="IPR019454">
    <property type="entry name" value="Lipoprot_YkyA-like"/>
</dbReference>
<dbReference type="Gene3D" id="1.20.120.570">
    <property type="entry name" value="YkyA-like"/>
    <property type="match status" value="1"/>
</dbReference>
<dbReference type="InterPro" id="IPR036785">
    <property type="entry name" value="YkyA-like_sf"/>
</dbReference>
<keyword evidence="2" id="KW-1185">Reference proteome</keyword>
<dbReference type="Pfam" id="PF10368">
    <property type="entry name" value="YkyA"/>
    <property type="match status" value="1"/>
</dbReference>
<proteinExistence type="predicted"/>
<reference evidence="1" key="1">
    <citation type="submission" date="2023-07" db="EMBL/GenBank/DDBJ databases">
        <title>Between Cages and Wild: Unraveling the Impact of Captivity on Animal Microbiomes and Antimicrobial Resistance.</title>
        <authorList>
            <person name="Schmartz G.P."/>
            <person name="Rehner J."/>
            <person name="Schuff M.J."/>
            <person name="Becker S.L."/>
            <person name="Kravczyk M."/>
            <person name="Gurevich A."/>
            <person name="Francke R."/>
            <person name="Mueller R."/>
            <person name="Keller V."/>
            <person name="Keller A."/>
        </authorList>
    </citation>
    <scope>NUCLEOTIDE SEQUENCE</scope>
    <source>
        <strain evidence="1">S39M_St_73</strain>
    </source>
</reference>
<gene>
    <name evidence="1" type="ORF">Q4F26_00510</name>
</gene>